<evidence type="ECO:0000256" key="1">
    <source>
        <dbReference type="SAM" id="MobiDB-lite"/>
    </source>
</evidence>
<sequence length="111" mass="12552">MPETGDMDQCPSHSDSSKKRFHPDGNSISHRESHKRQKPQGSDGEDSGDETPVGASARRKDPSETDLAQPSLLACPYYKLDSVKHLQCFKFQLKRVKDVKQHLMRKHAAHE</sequence>
<comment type="caution">
    <text evidence="2">The sequence shown here is derived from an EMBL/GenBank/DDBJ whole genome shotgun (WGS) entry which is preliminary data.</text>
</comment>
<name>A0A8H6MRE9_9PEZI</name>
<gene>
    <name evidence="2" type="ORF">CSOJ01_09470</name>
</gene>
<dbReference type="EMBL" id="WIGN01000181">
    <property type="protein sequence ID" value="KAF6805471.1"/>
    <property type="molecule type" value="Genomic_DNA"/>
</dbReference>
<accession>A0A8H6MRE9</accession>
<evidence type="ECO:0000313" key="2">
    <source>
        <dbReference type="EMBL" id="KAF6805471.1"/>
    </source>
</evidence>
<protein>
    <submittedName>
        <fullName evidence="2">Uncharacterized protein</fullName>
    </submittedName>
</protein>
<evidence type="ECO:0000313" key="3">
    <source>
        <dbReference type="Proteomes" id="UP000652219"/>
    </source>
</evidence>
<dbReference type="AlphaFoldDB" id="A0A8H6MRE9"/>
<keyword evidence="3" id="KW-1185">Reference proteome</keyword>
<feature type="region of interest" description="Disordered" evidence="1">
    <location>
        <begin position="1"/>
        <end position="71"/>
    </location>
</feature>
<proteinExistence type="predicted"/>
<organism evidence="2 3">
    <name type="scientific">Colletotrichum sojae</name>
    <dbReference type="NCBI Taxonomy" id="2175907"/>
    <lineage>
        <taxon>Eukaryota</taxon>
        <taxon>Fungi</taxon>
        <taxon>Dikarya</taxon>
        <taxon>Ascomycota</taxon>
        <taxon>Pezizomycotina</taxon>
        <taxon>Sordariomycetes</taxon>
        <taxon>Hypocreomycetidae</taxon>
        <taxon>Glomerellales</taxon>
        <taxon>Glomerellaceae</taxon>
        <taxon>Colletotrichum</taxon>
        <taxon>Colletotrichum orchidearum species complex</taxon>
    </lineage>
</organism>
<dbReference type="Proteomes" id="UP000652219">
    <property type="component" value="Unassembled WGS sequence"/>
</dbReference>
<reference evidence="2 3" key="1">
    <citation type="journal article" date="2020" name="Phytopathology">
        <title>Genome Sequence Resources of Colletotrichum truncatum, C. plurivorum, C. musicola, and C. sojae: Four Species Pathogenic to Soybean (Glycine max).</title>
        <authorList>
            <person name="Rogerio F."/>
            <person name="Boufleur T.R."/>
            <person name="Ciampi-Guillardi M."/>
            <person name="Sukno S.A."/>
            <person name="Thon M.R."/>
            <person name="Massola Junior N.S."/>
            <person name="Baroncelli R."/>
        </authorList>
    </citation>
    <scope>NUCLEOTIDE SEQUENCE [LARGE SCALE GENOMIC DNA]</scope>
    <source>
        <strain evidence="2 3">LFN0009</strain>
    </source>
</reference>